<feature type="domain" description="Mce/MlaD" evidence="9">
    <location>
        <begin position="770"/>
        <end position="831"/>
    </location>
</feature>
<keyword evidence="2" id="KW-1003">Cell membrane</keyword>
<sequence>MDPKSDTNSDNPSPGEIRPRVRRHRGPSAVWILPLLAALIAGWLVFKSYNDAGVMVDVVFSSAEGLEENKTQVIYRGLPSGTVRSLRLNDDLQSVTAQIEIATHAESLLHEKTQFWLVKPQISLSGVRGLETLVSGHYIGIRPGDGPETRQFIAADEPPPAIRDQDGLYITLFADSVSAVRRGSPVYYRDVNVGEVIDYRLSANDDQILVDLFVEQQYAHLVKKHSRFWNASSLEVKGKFPDIDFRLGSLATIIAGGVHFYTPDPQENPAAEDGDQFRLFADYEAAEDGVPVQLTFPADTQLSPGTEVRTGGVRIGRVRDIKFSDDFQTLHAQLLIDPRARPLLRAGSRFWLVEPSLSSGELNLQKLLGGQYIELAPGPGRETFNFTAMAEAPAKLPVQQGVELELISDELGSINRGSPLLYRQLPVGEVNGYELTADGSQVLIHAVIKEKYRQLIGSHTRFWNSSGIRFAADLDGVSLETGSAQTLLRGGISLFNPGNNPGKQVVAPRRFNLYTDRESATESGDLDSGSAGLKLTLEAPQLGAVAVGSPVLYRGLEVGEVSHYHLGDTGRSVLIDLTIAPEHSQLLNGSSRFWISGGIEARASLQEGVQVNTGSLKQLVKGGIAFDTPEGGDALTTAQRFRLYPDRQAAQEQALQIQISFSPGAELAPGAAINYRGQQVGRIDSIRVVSANGARIAKASLFHEAAFLAREGTRFWIKEPQIRLSGILNPTNVLFGNQVEALPGDGTDTRAIAHDFIALREPPAYQPQPGLTVELHARELGSIGLGSPVLYRQVPVGEVTGYEINLRGDGVKVYAHIRPSHATLVRSSSRFFNESGVKSHAGLFSGLDIKLASLETLVGGGVSFTTGDLSAPAVKELTVFRLDDEAPPMSQETQGESQ</sequence>
<dbReference type="InterPro" id="IPR051800">
    <property type="entry name" value="PqiA-PqiB_transport"/>
</dbReference>
<evidence type="ECO:0000256" key="4">
    <source>
        <dbReference type="ARBA" id="ARBA00022692"/>
    </source>
</evidence>
<evidence type="ECO:0000256" key="2">
    <source>
        <dbReference type="ARBA" id="ARBA00022475"/>
    </source>
</evidence>
<evidence type="ECO:0000259" key="9">
    <source>
        <dbReference type="Pfam" id="PF02470"/>
    </source>
</evidence>
<evidence type="ECO:0000256" key="3">
    <source>
        <dbReference type="ARBA" id="ARBA00022519"/>
    </source>
</evidence>
<evidence type="ECO:0000256" key="7">
    <source>
        <dbReference type="SAM" id="MobiDB-lite"/>
    </source>
</evidence>
<dbReference type="InterPro" id="IPR003399">
    <property type="entry name" value="Mce/MlaD"/>
</dbReference>
<keyword evidence="11" id="KW-1185">Reference proteome</keyword>
<comment type="subcellular location">
    <subcellularLocation>
        <location evidence="1">Cell inner membrane</location>
    </subcellularLocation>
</comment>
<name>A0A4V2PDL6_9GAMM</name>
<dbReference type="GO" id="GO:0005886">
    <property type="term" value="C:plasma membrane"/>
    <property type="evidence" value="ECO:0007669"/>
    <property type="project" value="UniProtKB-SubCell"/>
</dbReference>
<evidence type="ECO:0000256" key="5">
    <source>
        <dbReference type="ARBA" id="ARBA00022989"/>
    </source>
</evidence>
<evidence type="ECO:0000256" key="8">
    <source>
        <dbReference type="SAM" id="Phobius"/>
    </source>
</evidence>
<gene>
    <name evidence="10" type="ORF">CLV83_2634</name>
</gene>
<dbReference type="Pfam" id="PF02470">
    <property type="entry name" value="MlaD"/>
    <property type="match status" value="6"/>
</dbReference>
<reference evidence="10 11" key="1">
    <citation type="submission" date="2019-03" db="EMBL/GenBank/DDBJ databases">
        <title>Genomic Encyclopedia of Archaeal and Bacterial Type Strains, Phase II (KMG-II): from individual species to whole genera.</title>
        <authorList>
            <person name="Goeker M."/>
        </authorList>
    </citation>
    <scope>NUCLEOTIDE SEQUENCE [LARGE SCALE GENOMIC DNA]</scope>
    <source>
        <strain evidence="10 11">DSM 27697</strain>
    </source>
</reference>
<dbReference type="Proteomes" id="UP000294546">
    <property type="component" value="Unassembled WGS sequence"/>
</dbReference>
<keyword evidence="6 8" id="KW-0472">Membrane</keyword>
<dbReference type="EMBL" id="SMFU01000009">
    <property type="protein sequence ID" value="TCK05706.1"/>
    <property type="molecule type" value="Genomic_DNA"/>
</dbReference>
<dbReference type="PANTHER" id="PTHR30462:SF0">
    <property type="entry name" value="INTERMEMBRANE TRANSPORT PROTEIN YEBT"/>
    <property type="match status" value="1"/>
</dbReference>
<protein>
    <submittedName>
        <fullName evidence="10">Paraquat-inducible protein B</fullName>
    </submittedName>
</protein>
<feature type="domain" description="Mce/MlaD" evidence="9">
    <location>
        <begin position="289"/>
        <end position="378"/>
    </location>
</feature>
<dbReference type="AlphaFoldDB" id="A0A4V2PDL6"/>
<feature type="transmembrane region" description="Helical" evidence="8">
    <location>
        <begin position="28"/>
        <end position="46"/>
    </location>
</feature>
<accession>A0A4V2PDL6</accession>
<feature type="domain" description="Mce/MlaD" evidence="9">
    <location>
        <begin position="401"/>
        <end position="461"/>
    </location>
</feature>
<feature type="domain" description="Mce/MlaD" evidence="9">
    <location>
        <begin position="55"/>
        <end position="144"/>
    </location>
</feature>
<keyword evidence="4 8" id="KW-0812">Transmembrane</keyword>
<evidence type="ECO:0000313" key="10">
    <source>
        <dbReference type="EMBL" id="TCK05706.1"/>
    </source>
</evidence>
<feature type="domain" description="Mce/MlaD" evidence="9">
    <location>
        <begin position="532"/>
        <end position="596"/>
    </location>
</feature>
<comment type="caution">
    <text evidence="10">The sequence shown here is derived from an EMBL/GenBank/DDBJ whole genome shotgun (WGS) entry which is preliminary data.</text>
</comment>
<dbReference type="RefSeq" id="WP_132293069.1">
    <property type="nucleotide sequence ID" value="NZ_SMFU01000009.1"/>
</dbReference>
<evidence type="ECO:0000313" key="11">
    <source>
        <dbReference type="Proteomes" id="UP000294546"/>
    </source>
</evidence>
<proteinExistence type="predicted"/>
<keyword evidence="5 8" id="KW-1133">Transmembrane helix</keyword>
<dbReference type="OrthoDB" id="9806984at2"/>
<dbReference type="PANTHER" id="PTHR30462">
    <property type="entry name" value="INTERMEMBRANE TRANSPORT PROTEIN PQIB-RELATED"/>
    <property type="match status" value="1"/>
</dbReference>
<organism evidence="10 11">
    <name type="scientific">Marinobacterium mangrovicola</name>
    <dbReference type="NCBI Taxonomy" id="1476959"/>
    <lineage>
        <taxon>Bacteria</taxon>
        <taxon>Pseudomonadati</taxon>
        <taxon>Pseudomonadota</taxon>
        <taxon>Gammaproteobacteria</taxon>
        <taxon>Oceanospirillales</taxon>
        <taxon>Oceanospirillaceae</taxon>
        <taxon>Marinobacterium</taxon>
    </lineage>
</organism>
<evidence type="ECO:0000256" key="6">
    <source>
        <dbReference type="ARBA" id="ARBA00023136"/>
    </source>
</evidence>
<evidence type="ECO:0000256" key="1">
    <source>
        <dbReference type="ARBA" id="ARBA00004533"/>
    </source>
</evidence>
<feature type="domain" description="Mce/MlaD" evidence="9">
    <location>
        <begin position="167"/>
        <end position="227"/>
    </location>
</feature>
<feature type="region of interest" description="Disordered" evidence="7">
    <location>
        <begin position="1"/>
        <end position="21"/>
    </location>
</feature>
<keyword evidence="3" id="KW-0997">Cell inner membrane</keyword>